<feature type="region of interest" description="Disordered" evidence="1">
    <location>
        <begin position="304"/>
        <end position="340"/>
    </location>
</feature>
<proteinExistence type="predicted"/>
<name>A0A3P7J3Q7_STRVU</name>
<evidence type="ECO:0000313" key="2">
    <source>
        <dbReference type="EMBL" id="VDM74359.1"/>
    </source>
</evidence>
<feature type="compositionally biased region" description="Pro residues" evidence="1">
    <location>
        <begin position="315"/>
        <end position="325"/>
    </location>
</feature>
<reference evidence="2 3" key="1">
    <citation type="submission" date="2018-11" db="EMBL/GenBank/DDBJ databases">
        <authorList>
            <consortium name="Pathogen Informatics"/>
        </authorList>
    </citation>
    <scope>NUCLEOTIDE SEQUENCE [LARGE SCALE GENOMIC DNA]</scope>
</reference>
<dbReference type="EMBL" id="UYYB01094453">
    <property type="protein sequence ID" value="VDM74359.1"/>
    <property type="molecule type" value="Genomic_DNA"/>
</dbReference>
<accession>A0A3P7J3Q7</accession>
<gene>
    <name evidence="2" type="ORF">SVUK_LOCUS9357</name>
</gene>
<keyword evidence="3" id="KW-1185">Reference proteome</keyword>
<feature type="compositionally biased region" description="Acidic residues" evidence="1">
    <location>
        <begin position="304"/>
        <end position="313"/>
    </location>
</feature>
<sequence>MLLHVVQNEEDKYLITLVYRFVFANEAICGDPFSDPEWLPAAEECFVSCDPTVHMCMIHTKTSVQKCRLFSQECQAAIRKHLGWSSTIVSIYRPDSTTTIMPAFVTSLPESHADRSAVSAAEDIERDFMGPATLSTVAITADGISSSEAAVSIDLLTSPAQPSPNEWPEAPALVNNEYSLEESQSINTEAPQDGYEVENRKVIFAAMPADHSTEYDGAGLNNNNIGGDAMNTDGDSFQEESDYVPITLTPKRLTMKVLPPGRPQPSPPAFPPYYLMNRYSTPFPAAKTPPKDIVPKYINYLEPPFEDSEDADPYDPLPPPHPPAFRPSGSDDGTDVSREPEPWVRTTTILPLPTLHETPDDNRVEEPEVPIFRGVSEDSRNGVRFEVLPPHSPLRSAVNVGTFDTNLQTLPEQRRIHQYIDLHTRRKVVAEIQPEKARDRSRRCCEWSLNGLCDGHWQRVRIMCAKSCGTLVCEDIEGIKSCTRVVDVDVEDCFQSAKLTRYFGLKNAETEEERRSIIDGIVQQKLGRTKRRKAKKRRL</sequence>
<dbReference type="OrthoDB" id="5874015at2759"/>
<protein>
    <submittedName>
        <fullName evidence="2">Uncharacterized protein</fullName>
    </submittedName>
</protein>
<dbReference type="Proteomes" id="UP000270094">
    <property type="component" value="Unassembled WGS sequence"/>
</dbReference>
<organism evidence="2 3">
    <name type="scientific">Strongylus vulgaris</name>
    <name type="common">Blood worm</name>
    <dbReference type="NCBI Taxonomy" id="40348"/>
    <lineage>
        <taxon>Eukaryota</taxon>
        <taxon>Metazoa</taxon>
        <taxon>Ecdysozoa</taxon>
        <taxon>Nematoda</taxon>
        <taxon>Chromadorea</taxon>
        <taxon>Rhabditida</taxon>
        <taxon>Rhabditina</taxon>
        <taxon>Rhabditomorpha</taxon>
        <taxon>Strongyloidea</taxon>
        <taxon>Strongylidae</taxon>
        <taxon>Strongylus</taxon>
    </lineage>
</organism>
<dbReference type="AlphaFoldDB" id="A0A3P7J3Q7"/>
<evidence type="ECO:0000256" key="1">
    <source>
        <dbReference type="SAM" id="MobiDB-lite"/>
    </source>
</evidence>
<evidence type="ECO:0000313" key="3">
    <source>
        <dbReference type="Proteomes" id="UP000270094"/>
    </source>
</evidence>